<dbReference type="Pfam" id="PF03713">
    <property type="entry name" value="DUF305"/>
    <property type="match status" value="1"/>
</dbReference>
<dbReference type="OrthoDB" id="8603558at2"/>
<feature type="chain" id="PRO_5019434100" evidence="1">
    <location>
        <begin position="23"/>
        <end position="211"/>
    </location>
</feature>
<dbReference type="AlphaFoldDB" id="A0A418QNR7"/>
<dbReference type="InterPro" id="IPR012347">
    <property type="entry name" value="Ferritin-like"/>
</dbReference>
<dbReference type="PANTHER" id="PTHR36933:SF1">
    <property type="entry name" value="SLL0788 PROTEIN"/>
    <property type="match status" value="1"/>
</dbReference>
<dbReference type="InterPro" id="IPR005183">
    <property type="entry name" value="DUF305_CopM-like"/>
</dbReference>
<evidence type="ECO:0000313" key="4">
    <source>
        <dbReference type="Proteomes" id="UP000284250"/>
    </source>
</evidence>
<feature type="signal peptide" evidence="1">
    <location>
        <begin position="1"/>
        <end position="22"/>
    </location>
</feature>
<sequence>MKKLFRLPLLALALASASLLTASCSKDDSDSLAVQAHDQNAMMSIMHDMMKKMDAMPKTQDPDQDYSMMMVMHHQGAIDMSELELKDGKDPQMRDLATRIIAAQKAEIARFNTFLAGHKIETPLVPAFNARQKMAMEKMMRANDLRVITGNTDRDFAQLMQDHHQSAIETSQAILDLGRHAETKALGQQIIDSQMMEIKEMQEWLLKNKGY</sequence>
<dbReference type="PROSITE" id="PS51257">
    <property type="entry name" value="PROKAR_LIPOPROTEIN"/>
    <property type="match status" value="1"/>
</dbReference>
<evidence type="ECO:0000256" key="1">
    <source>
        <dbReference type="SAM" id="SignalP"/>
    </source>
</evidence>
<evidence type="ECO:0000259" key="2">
    <source>
        <dbReference type="Pfam" id="PF03713"/>
    </source>
</evidence>
<evidence type="ECO:0000313" key="3">
    <source>
        <dbReference type="EMBL" id="RIY06741.1"/>
    </source>
</evidence>
<dbReference type="Gene3D" id="1.20.1260.10">
    <property type="match status" value="2"/>
</dbReference>
<keyword evidence="1" id="KW-0732">Signal</keyword>
<organism evidence="3 4">
    <name type="scientific">Hymenobacter rubripertinctus</name>
    <dbReference type="NCBI Taxonomy" id="2029981"/>
    <lineage>
        <taxon>Bacteria</taxon>
        <taxon>Pseudomonadati</taxon>
        <taxon>Bacteroidota</taxon>
        <taxon>Cytophagia</taxon>
        <taxon>Cytophagales</taxon>
        <taxon>Hymenobacteraceae</taxon>
        <taxon>Hymenobacter</taxon>
    </lineage>
</organism>
<dbReference type="Proteomes" id="UP000284250">
    <property type="component" value="Unassembled WGS sequence"/>
</dbReference>
<dbReference type="PANTHER" id="PTHR36933">
    <property type="entry name" value="SLL0788 PROTEIN"/>
    <property type="match status" value="1"/>
</dbReference>
<proteinExistence type="predicted"/>
<name>A0A418QNR7_9BACT</name>
<feature type="domain" description="DUF305" evidence="2">
    <location>
        <begin position="63"/>
        <end position="205"/>
    </location>
</feature>
<dbReference type="RefSeq" id="WP_119657197.1">
    <property type="nucleotide sequence ID" value="NZ_JBHUOI010000005.1"/>
</dbReference>
<dbReference type="EMBL" id="QYCN01000036">
    <property type="protein sequence ID" value="RIY06741.1"/>
    <property type="molecule type" value="Genomic_DNA"/>
</dbReference>
<keyword evidence="4" id="KW-1185">Reference proteome</keyword>
<accession>A0A418QNR7</accession>
<protein>
    <submittedName>
        <fullName evidence="3">DUF305 domain-containing protein</fullName>
    </submittedName>
</protein>
<gene>
    <name evidence="3" type="ORF">D0T11_17995</name>
</gene>
<reference evidence="3 4" key="1">
    <citation type="submission" date="2018-09" db="EMBL/GenBank/DDBJ databases">
        <authorList>
            <person name="Zeman M."/>
            <person name="Pardy F."/>
        </authorList>
    </citation>
    <scope>NUCLEOTIDE SEQUENCE [LARGE SCALE GENOMIC DNA]</scope>
    <source>
        <strain evidence="3 4">CCM 8852</strain>
    </source>
</reference>
<comment type="caution">
    <text evidence="3">The sequence shown here is derived from an EMBL/GenBank/DDBJ whole genome shotgun (WGS) entry which is preliminary data.</text>
</comment>
<reference evidence="3 4" key="2">
    <citation type="submission" date="2019-01" db="EMBL/GenBank/DDBJ databases">
        <title>Hymenobacter humicola sp. nov., isolated from soils in Antarctica.</title>
        <authorList>
            <person name="Sedlacek I."/>
            <person name="Holochova P."/>
            <person name="Kralova S."/>
            <person name="Pantucek R."/>
            <person name="Stankova E."/>
            <person name="Vrbovska V."/>
            <person name="Kristofova L."/>
            <person name="Svec P."/>
            <person name="Busse H.-J."/>
        </authorList>
    </citation>
    <scope>NUCLEOTIDE SEQUENCE [LARGE SCALE GENOMIC DNA]</scope>
    <source>
        <strain evidence="3 4">CCM 8852</strain>
    </source>
</reference>